<evidence type="ECO:0000256" key="2">
    <source>
        <dbReference type="SAM" id="MobiDB-lite"/>
    </source>
</evidence>
<feature type="region of interest" description="Disordered" evidence="2">
    <location>
        <begin position="205"/>
        <end position="230"/>
    </location>
</feature>
<dbReference type="EMBL" id="AVOT02010758">
    <property type="protein sequence ID" value="MBW0490769.1"/>
    <property type="molecule type" value="Genomic_DNA"/>
</dbReference>
<name>A0A9Q3CSZ9_9BASI</name>
<feature type="compositionally biased region" description="Polar residues" evidence="2">
    <location>
        <begin position="1"/>
        <end position="19"/>
    </location>
</feature>
<evidence type="ECO:0000313" key="4">
    <source>
        <dbReference type="Proteomes" id="UP000765509"/>
    </source>
</evidence>
<gene>
    <name evidence="3" type="ORF">O181_030484</name>
</gene>
<dbReference type="OrthoDB" id="2414509at2759"/>
<keyword evidence="1" id="KW-0175">Coiled coil</keyword>
<dbReference type="AlphaFoldDB" id="A0A9Q3CSZ9"/>
<feature type="compositionally biased region" description="Basic and acidic residues" evidence="2">
    <location>
        <begin position="206"/>
        <end position="215"/>
    </location>
</feature>
<organism evidence="3 4">
    <name type="scientific">Austropuccinia psidii MF-1</name>
    <dbReference type="NCBI Taxonomy" id="1389203"/>
    <lineage>
        <taxon>Eukaryota</taxon>
        <taxon>Fungi</taxon>
        <taxon>Dikarya</taxon>
        <taxon>Basidiomycota</taxon>
        <taxon>Pucciniomycotina</taxon>
        <taxon>Pucciniomycetes</taxon>
        <taxon>Pucciniales</taxon>
        <taxon>Sphaerophragmiaceae</taxon>
        <taxon>Austropuccinia</taxon>
    </lineage>
</organism>
<accession>A0A9Q3CSZ9</accession>
<evidence type="ECO:0000256" key="1">
    <source>
        <dbReference type="SAM" id="Coils"/>
    </source>
</evidence>
<feature type="region of interest" description="Disordered" evidence="2">
    <location>
        <begin position="1"/>
        <end position="40"/>
    </location>
</feature>
<comment type="caution">
    <text evidence="3">The sequence shown here is derived from an EMBL/GenBank/DDBJ whole genome shotgun (WGS) entry which is preliminary data.</text>
</comment>
<feature type="region of interest" description="Disordered" evidence="2">
    <location>
        <begin position="138"/>
        <end position="168"/>
    </location>
</feature>
<reference evidence="3" key="1">
    <citation type="submission" date="2021-03" db="EMBL/GenBank/DDBJ databases">
        <title>Draft genome sequence of rust myrtle Austropuccinia psidii MF-1, a brazilian biotype.</title>
        <authorList>
            <person name="Quecine M.C."/>
            <person name="Pachon D.M.R."/>
            <person name="Bonatelli M.L."/>
            <person name="Correr F.H."/>
            <person name="Franceschini L.M."/>
            <person name="Leite T.F."/>
            <person name="Margarido G.R.A."/>
            <person name="Almeida C.A."/>
            <person name="Ferrarezi J.A."/>
            <person name="Labate C.A."/>
        </authorList>
    </citation>
    <scope>NUCLEOTIDE SEQUENCE</scope>
    <source>
        <strain evidence="3">MF-1</strain>
    </source>
</reference>
<dbReference type="Proteomes" id="UP000765509">
    <property type="component" value="Unassembled WGS sequence"/>
</dbReference>
<proteinExistence type="predicted"/>
<keyword evidence="4" id="KW-1185">Reference proteome</keyword>
<evidence type="ECO:0000313" key="3">
    <source>
        <dbReference type="EMBL" id="MBW0490769.1"/>
    </source>
</evidence>
<protein>
    <submittedName>
        <fullName evidence="3">Uncharacterized protein</fullName>
    </submittedName>
</protein>
<sequence>MHLTPSRSLSGVSLATNEASGGGSEKQNKRGKKSKKKATGDSKPNFTLKDYDNICCYIEEEENYDCLFALDISGCHCAQRFSKYKNKYLTARLWVNNTGAGLTETDLGMTMEQKLESMCPFYNCTDKVFGKKTNVEELDERDSTKSMEVMSEGDGKSDIETSSNSDSSLSAYELQQRVAKPNLGSPSEANVEDIPASITLVSDTRSSIDKNHGVTDSKSQSGVAKGRRKELKDINDKKERDMENFHMKLFENFITMQQGKWMAEESILKEKSEREFKLEKEKFERQLRIDAEQKEKDKVKNEREYNLEREKFERQLHIDAEEKDRRECEFELEKERMECQFQLEKEQFDREALMKEKETCLGIEHELILSGKSSDETAAIMKAL</sequence>
<feature type="coiled-coil region" evidence="1">
    <location>
        <begin position="291"/>
        <end position="338"/>
    </location>
</feature>